<gene>
    <name evidence="2" type="ORF">FSB75_00325</name>
</gene>
<evidence type="ECO:0000313" key="2">
    <source>
        <dbReference type="EMBL" id="QEC58403.1"/>
    </source>
</evidence>
<dbReference type="OrthoDB" id="337762at2"/>
<dbReference type="AlphaFoldDB" id="A0A5B8UP87"/>
<reference evidence="2 3" key="1">
    <citation type="journal article" date="2015" name="Int. J. Syst. Evol. Microbiol.">
        <title>Flavisolibacter ginsenosidimutans sp. nov., with ginsenoside-converting activity isolated from soil used for cultivating ginseng.</title>
        <authorList>
            <person name="Zhao Y."/>
            <person name="Liu Q."/>
            <person name="Kang M.S."/>
            <person name="Jin F."/>
            <person name="Yu H."/>
            <person name="Im W.T."/>
        </authorList>
    </citation>
    <scope>NUCLEOTIDE SEQUENCE [LARGE SCALE GENOMIC DNA]</scope>
    <source>
        <strain evidence="2 3">Gsoil 636</strain>
    </source>
</reference>
<proteinExistence type="predicted"/>
<protein>
    <recommendedName>
        <fullName evidence="1">Neutral/alkaline non-lysosomal ceramidase N-terminal domain-containing protein</fullName>
    </recommendedName>
</protein>
<keyword evidence="3" id="KW-1185">Reference proteome</keyword>
<accession>A0A5B8UP87</accession>
<dbReference type="Proteomes" id="UP000321204">
    <property type="component" value="Chromosome"/>
</dbReference>
<sequence>MRSSTYKKVSHHLLAGAGKTDITPPLGTFINGDFVTHFATYIHDPLYAKALVVKDEKTTVAFVVVDICVMPKELVDAIRKEASAQVGIPVENILVSSTHTHAAGSVASVYLSAADLLYTKKLPGLVVQAIVEAQKRLRPAKTAFGSVDVPQHVRCRRYYMQPGYTPQNPVSGGVDEVKTNPIGSGEFIDRPRATTDPQVSFLAVKGEDEGWISVLANYSLHYVGDWENGTISADYFGYFAKTLQEKLGASDDFVGIMSNGTSGDGNIWEFAEPTHYPTGHFQKSSLIGSEIAQKVSVALKEAQWQEDSSIAVQYDEVEVALRKPSPQELEAAKEIVRQSNYENLEIDDAGLRSLYAREQVLLNELPDSLQFPLHAIKMGNGVIGGMGGEIFAETGLWLKAHAGTKYFTIGLANGNQGYVPPAHEFAVGGYETWRSRTSKLATDAEEILRKMQLALIQELLTVPLKH</sequence>
<evidence type="ECO:0000259" key="1">
    <source>
        <dbReference type="Pfam" id="PF04734"/>
    </source>
</evidence>
<dbReference type="EMBL" id="CP042433">
    <property type="protein sequence ID" value="QEC58403.1"/>
    <property type="molecule type" value="Genomic_DNA"/>
</dbReference>
<feature type="domain" description="Neutral/alkaline non-lysosomal ceramidase N-terminal" evidence="1">
    <location>
        <begin position="15"/>
        <end position="264"/>
    </location>
</feature>
<organism evidence="2 3">
    <name type="scientific">Flavisolibacter ginsenosidimutans</name>
    <dbReference type="NCBI Taxonomy" id="661481"/>
    <lineage>
        <taxon>Bacteria</taxon>
        <taxon>Pseudomonadati</taxon>
        <taxon>Bacteroidota</taxon>
        <taxon>Chitinophagia</taxon>
        <taxon>Chitinophagales</taxon>
        <taxon>Chitinophagaceae</taxon>
        <taxon>Flavisolibacter</taxon>
    </lineage>
</organism>
<name>A0A5B8UP87_9BACT</name>
<dbReference type="KEGG" id="fgg:FSB75_00325"/>
<evidence type="ECO:0000313" key="3">
    <source>
        <dbReference type="Proteomes" id="UP000321204"/>
    </source>
</evidence>
<dbReference type="Pfam" id="PF04734">
    <property type="entry name" value="Ceramidase_alk"/>
    <property type="match status" value="1"/>
</dbReference>
<dbReference type="InterPro" id="IPR031329">
    <property type="entry name" value="NEUT/ALK_ceramidase_N"/>
</dbReference>